<gene>
    <name evidence="5" type="ORF">E0F88_27535</name>
</gene>
<evidence type="ECO:0000256" key="3">
    <source>
        <dbReference type="ARBA" id="ARBA00023163"/>
    </source>
</evidence>
<keyword evidence="1" id="KW-0805">Transcription regulation</keyword>
<dbReference type="GO" id="GO:0003700">
    <property type="term" value="F:DNA-binding transcription factor activity"/>
    <property type="evidence" value="ECO:0007669"/>
    <property type="project" value="InterPro"/>
</dbReference>
<name>A0A4R5DB19_9BACT</name>
<dbReference type="PANTHER" id="PTHR43280">
    <property type="entry name" value="ARAC-FAMILY TRANSCRIPTIONAL REGULATOR"/>
    <property type="match status" value="1"/>
</dbReference>
<dbReference type="AlphaFoldDB" id="A0A4R5DB19"/>
<protein>
    <submittedName>
        <fullName evidence="5">Helix-turn-helix domain-containing protein</fullName>
    </submittedName>
</protein>
<dbReference type="SUPFAM" id="SSF46689">
    <property type="entry name" value="Homeodomain-like"/>
    <property type="match status" value="1"/>
</dbReference>
<dbReference type="SUPFAM" id="SSF51215">
    <property type="entry name" value="Regulatory protein AraC"/>
    <property type="match status" value="1"/>
</dbReference>
<dbReference type="InterPro" id="IPR009057">
    <property type="entry name" value="Homeodomain-like_sf"/>
</dbReference>
<evidence type="ECO:0000313" key="6">
    <source>
        <dbReference type="Proteomes" id="UP000294850"/>
    </source>
</evidence>
<dbReference type="Proteomes" id="UP000294850">
    <property type="component" value="Unassembled WGS sequence"/>
</dbReference>
<dbReference type="PROSITE" id="PS01124">
    <property type="entry name" value="HTH_ARAC_FAMILY_2"/>
    <property type="match status" value="1"/>
</dbReference>
<dbReference type="PANTHER" id="PTHR43280:SF32">
    <property type="entry name" value="TRANSCRIPTIONAL REGULATORY PROTEIN"/>
    <property type="match status" value="1"/>
</dbReference>
<sequence length="282" mass="32921">MKTKVDIPTLGISQFQMEHQQGERFQYHQIDGARFIEKPHKHDFFLFLLFQQGSGKHTIDFVDYQVGPNQIHLLFPDQVHSWKLDQSTRAYQIMISKRSFETFSHAFSNDLIQYQNHPVLGVDDQTFEKLLYEFQSIANELLSGKVLWDMLSARCQIIAHIVSRQAAQIFEKSANGHSKPVLAAFQLLINKHFKEQKSVSFYASQLNVSPNYLNILCKRHLQHPATWLIHARLTLEAKRRLLTSKQPIKEISYELGFYDLAYFSKFFKSQTGLAPRQFRDLS</sequence>
<dbReference type="SMART" id="SM00342">
    <property type="entry name" value="HTH_ARAC"/>
    <property type="match status" value="1"/>
</dbReference>
<evidence type="ECO:0000256" key="2">
    <source>
        <dbReference type="ARBA" id="ARBA00023125"/>
    </source>
</evidence>
<dbReference type="InterPro" id="IPR037923">
    <property type="entry name" value="HTH-like"/>
</dbReference>
<dbReference type="Gene3D" id="1.10.10.60">
    <property type="entry name" value="Homeodomain-like"/>
    <property type="match status" value="1"/>
</dbReference>
<keyword evidence="2" id="KW-0238">DNA-binding</keyword>
<proteinExistence type="predicted"/>
<dbReference type="GO" id="GO:0043565">
    <property type="term" value="F:sequence-specific DNA binding"/>
    <property type="evidence" value="ECO:0007669"/>
    <property type="project" value="InterPro"/>
</dbReference>
<evidence type="ECO:0000259" key="4">
    <source>
        <dbReference type="PROSITE" id="PS01124"/>
    </source>
</evidence>
<dbReference type="InterPro" id="IPR018060">
    <property type="entry name" value="HTH_AraC"/>
</dbReference>
<dbReference type="PRINTS" id="PR00032">
    <property type="entry name" value="HTHARAC"/>
</dbReference>
<reference evidence="5 6" key="1">
    <citation type="submission" date="2019-03" db="EMBL/GenBank/DDBJ databases">
        <title>Dyadobacter AR-3-6 sp. nov., isolated from arctic soil.</title>
        <authorList>
            <person name="Chaudhary D.K."/>
        </authorList>
    </citation>
    <scope>NUCLEOTIDE SEQUENCE [LARGE SCALE GENOMIC DNA]</scope>
    <source>
        <strain evidence="5 6">AR-3-6</strain>
    </source>
</reference>
<keyword evidence="3" id="KW-0804">Transcription</keyword>
<comment type="caution">
    <text evidence="5">The sequence shown here is derived from an EMBL/GenBank/DDBJ whole genome shotgun (WGS) entry which is preliminary data.</text>
</comment>
<organism evidence="5 6">
    <name type="scientific">Dyadobacter psychrotolerans</name>
    <dbReference type="NCBI Taxonomy" id="2541721"/>
    <lineage>
        <taxon>Bacteria</taxon>
        <taxon>Pseudomonadati</taxon>
        <taxon>Bacteroidota</taxon>
        <taxon>Cytophagia</taxon>
        <taxon>Cytophagales</taxon>
        <taxon>Spirosomataceae</taxon>
        <taxon>Dyadobacter</taxon>
    </lineage>
</organism>
<dbReference type="RefSeq" id="WP_131961559.1">
    <property type="nucleotide sequence ID" value="NZ_SMFL01000014.1"/>
</dbReference>
<keyword evidence="6" id="KW-1185">Reference proteome</keyword>
<evidence type="ECO:0000256" key="1">
    <source>
        <dbReference type="ARBA" id="ARBA00023015"/>
    </source>
</evidence>
<dbReference type="InterPro" id="IPR003313">
    <property type="entry name" value="AraC-bd"/>
</dbReference>
<evidence type="ECO:0000313" key="5">
    <source>
        <dbReference type="EMBL" id="TDE10829.1"/>
    </source>
</evidence>
<dbReference type="OrthoDB" id="9793451at2"/>
<dbReference type="EMBL" id="SMFL01000014">
    <property type="protein sequence ID" value="TDE10829.1"/>
    <property type="molecule type" value="Genomic_DNA"/>
</dbReference>
<dbReference type="Pfam" id="PF02311">
    <property type="entry name" value="AraC_binding"/>
    <property type="match status" value="1"/>
</dbReference>
<dbReference type="InterPro" id="IPR020449">
    <property type="entry name" value="Tscrpt_reg_AraC-type_HTH"/>
</dbReference>
<accession>A0A4R5DB19</accession>
<feature type="domain" description="HTH araC/xylS-type" evidence="4">
    <location>
        <begin position="183"/>
        <end position="281"/>
    </location>
</feature>
<dbReference type="Pfam" id="PF12833">
    <property type="entry name" value="HTH_18"/>
    <property type="match status" value="1"/>
</dbReference>